<reference evidence="2 3" key="1">
    <citation type="journal article" date="2022" name="Front. Microbiol.">
        <title>High genomic differentiation and limited gene flow indicate recent cryptic speciation within the genus Laspinema (cyanobacteria).</title>
        <authorList>
            <person name="Stanojkovic A."/>
            <person name="Skoupy S."/>
            <person name="Skaloud P."/>
            <person name="Dvorak P."/>
        </authorList>
    </citation>
    <scope>NUCLEOTIDE SEQUENCE [LARGE SCALE GENOMIC DNA]</scope>
    <source>
        <strain evidence="2 3">D3b</strain>
    </source>
</reference>
<name>A0ABT2NCU6_9CYAN</name>
<feature type="transmembrane region" description="Helical" evidence="1">
    <location>
        <begin position="15"/>
        <end position="34"/>
    </location>
</feature>
<keyword evidence="1" id="KW-0812">Transmembrane</keyword>
<organism evidence="2 3">
    <name type="scientific">Laspinema olomoucense D3b</name>
    <dbReference type="NCBI Taxonomy" id="2953688"/>
    <lineage>
        <taxon>Bacteria</taxon>
        <taxon>Bacillati</taxon>
        <taxon>Cyanobacteriota</taxon>
        <taxon>Cyanophyceae</taxon>
        <taxon>Oscillatoriophycideae</taxon>
        <taxon>Oscillatoriales</taxon>
        <taxon>Laspinemataceae</taxon>
        <taxon>Laspinema</taxon>
        <taxon>Laspinema olomoucense</taxon>
    </lineage>
</organism>
<dbReference type="RefSeq" id="WP_261236912.1">
    <property type="nucleotide sequence ID" value="NZ_JAMXFA010000039.1"/>
</dbReference>
<accession>A0ABT2NCU6</accession>
<keyword evidence="1" id="KW-1133">Transmembrane helix</keyword>
<proteinExistence type="predicted"/>
<keyword evidence="1" id="KW-0472">Membrane</keyword>
<evidence type="ECO:0000256" key="1">
    <source>
        <dbReference type="SAM" id="Phobius"/>
    </source>
</evidence>
<evidence type="ECO:0000313" key="3">
    <source>
        <dbReference type="Proteomes" id="UP001525961"/>
    </source>
</evidence>
<comment type="caution">
    <text evidence="2">The sequence shown here is derived from an EMBL/GenBank/DDBJ whole genome shotgun (WGS) entry which is preliminary data.</text>
</comment>
<dbReference type="EMBL" id="JAMXFA010000039">
    <property type="protein sequence ID" value="MCT7980512.1"/>
    <property type="molecule type" value="Genomic_DNA"/>
</dbReference>
<protein>
    <submittedName>
        <fullName evidence="2">Uncharacterized protein</fullName>
    </submittedName>
</protein>
<dbReference type="Proteomes" id="UP001525961">
    <property type="component" value="Unassembled WGS sequence"/>
</dbReference>
<gene>
    <name evidence="2" type="ORF">NG792_22570</name>
</gene>
<sequence length="67" mass="7498">MSRSLRFDDELLPDFMQRFYGYGTAGGIICLSVWKKAAAIGLRRFANGFKTAVGRTGLKRFPQSGHQ</sequence>
<evidence type="ECO:0000313" key="2">
    <source>
        <dbReference type="EMBL" id="MCT7980512.1"/>
    </source>
</evidence>
<keyword evidence="3" id="KW-1185">Reference proteome</keyword>